<dbReference type="Pfam" id="PF02655">
    <property type="entry name" value="ATP-grasp_3"/>
    <property type="match status" value="1"/>
</dbReference>
<dbReference type="Pfam" id="PF18603">
    <property type="entry name" value="LAL_C2"/>
    <property type="match status" value="1"/>
</dbReference>
<gene>
    <name evidence="6" type="ORF">RI138_21515</name>
</gene>
<dbReference type="PANTHER" id="PTHR43585">
    <property type="entry name" value="FUMIPYRROLE BIOSYNTHESIS PROTEIN C"/>
    <property type="match status" value="1"/>
</dbReference>
<dbReference type="InterPro" id="IPR052032">
    <property type="entry name" value="ATP-dep_AA_Ligase"/>
</dbReference>
<dbReference type="EMBL" id="CP134500">
    <property type="protein sequence ID" value="WNF29197.1"/>
    <property type="molecule type" value="Genomic_DNA"/>
</dbReference>
<dbReference type="PANTHER" id="PTHR43585:SF2">
    <property type="entry name" value="ATP-GRASP ENZYME FSQD"/>
    <property type="match status" value="1"/>
</dbReference>
<proteinExistence type="predicted"/>
<evidence type="ECO:0000256" key="1">
    <source>
        <dbReference type="ARBA" id="ARBA00022598"/>
    </source>
</evidence>
<dbReference type="InterPro" id="IPR011761">
    <property type="entry name" value="ATP-grasp"/>
</dbReference>
<protein>
    <submittedName>
        <fullName evidence="6">ATP-grasp domain-containing protein</fullName>
    </submittedName>
</protein>
<dbReference type="Gene3D" id="3.30.470.20">
    <property type="entry name" value="ATP-grasp fold, B domain"/>
    <property type="match status" value="1"/>
</dbReference>
<keyword evidence="3 4" id="KW-0067">ATP-binding</keyword>
<dbReference type="Pfam" id="PF18130">
    <property type="entry name" value="ATPgrasp_N"/>
    <property type="match status" value="1"/>
</dbReference>
<sequence>MENPKQVVVVGGGPGLCDRIRQLGAEITLVDTPAGYDADLVRVARRTVLTEYDDPSLIPLLREIHRGTPFTAVLSLTEHGLLPAARIAEELGVPGLSAEVVGRTRDKLAMRARLREEGFSTVPSSVVRDADGIRAFAAEHGYPVIVKPRHGLGSEHVVCLRRADEVVMPPATTDTYIAEPFLDGPEFSVEAVSCAGDHHVLAITGKFTQDSDPENPFVEVGHVVPAPLPPEVATAIGGYVSAFLDVMGITDGCTHTEVRLTPGGPEVIETHTRVGGDQIPTLVRQATGHDLIDLLVQWSLDRTTPPPPAPTVAGAAAIRFFAPPPGTVVGVSGAQRWPGLPGVVKFHLPLKTGDTISPIRNSHTRVGYVLATASTAAQAIDICGEVVAGVRIDVR</sequence>
<reference evidence="6 7" key="1">
    <citation type="submission" date="2023-09" db="EMBL/GenBank/DDBJ databases">
        <title>Genome completion map analysis of the actinomycetes C11-1.</title>
        <authorList>
            <person name="Qin P."/>
            <person name="Guan P."/>
        </authorList>
    </citation>
    <scope>NUCLEOTIDE SEQUENCE [LARGE SCALE GENOMIC DNA]</scope>
    <source>
        <strain evidence="6 7">C11-1</strain>
    </source>
</reference>
<keyword evidence="1" id="KW-0436">Ligase</keyword>
<accession>A0ABY9W1W0</accession>
<evidence type="ECO:0000313" key="7">
    <source>
        <dbReference type="Proteomes" id="UP001303236"/>
    </source>
</evidence>
<evidence type="ECO:0000256" key="2">
    <source>
        <dbReference type="ARBA" id="ARBA00022741"/>
    </source>
</evidence>
<keyword evidence="2 4" id="KW-0547">Nucleotide-binding</keyword>
<evidence type="ECO:0000256" key="3">
    <source>
        <dbReference type="ARBA" id="ARBA00022840"/>
    </source>
</evidence>
<name>A0ABY9W1W0_9ACTN</name>
<evidence type="ECO:0000259" key="5">
    <source>
        <dbReference type="PROSITE" id="PS50975"/>
    </source>
</evidence>
<evidence type="ECO:0000313" key="6">
    <source>
        <dbReference type="EMBL" id="WNF29197.1"/>
    </source>
</evidence>
<dbReference type="InterPro" id="IPR041472">
    <property type="entry name" value="BL00235/CARNS1_N"/>
</dbReference>
<keyword evidence="7" id="KW-1185">Reference proteome</keyword>
<dbReference type="SUPFAM" id="SSF56059">
    <property type="entry name" value="Glutathione synthetase ATP-binding domain-like"/>
    <property type="match status" value="1"/>
</dbReference>
<dbReference type="Gene3D" id="3.40.50.20">
    <property type="match status" value="1"/>
</dbReference>
<dbReference type="Proteomes" id="UP001303236">
    <property type="component" value="Chromosome"/>
</dbReference>
<dbReference type="InterPro" id="IPR003806">
    <property type="entry name" value="ATP-grasp_PylC-type"/>
</dbReference>
<evidence type="ECO:0000256" key="4">
    <source>
        <dbReference type="PROSITE-ProRule" id="PRU00409"/>
    </source>
</evidence>
<dbReference type="InterPro" id="IPR040570">
    <property type="entry name" value="LAL_C2"/>
</dbReference>
<organism evidence="6 7">
    <name type="scientific">Streptomyces durocortorensis</name>
    <dbReference type="NCBI Taxonomy" id="2811104"/>
    <lineage>
        <taxon>Bacteria</taxon>
        <taxon>Bacillati</taxon>
        <taxon>Actinomycetota</taxon>
        <taxon>Actinomycetes</taxon>
        <taxon>Kitasatosporales</taxon>
        <taxon>Streptomycetaceae</taxon>
        <taxon>Streptomyces</taxon>
    </lineage>
</organism>
<feature type="domain" description="ATP-grasp" evidence="5">
    <location>
        <begin position="111"/>
        <end position="300"/>
    </location>
</feature>
<dbReference type="PROSITE" id="PS50975">
    <property type="entry name" value="ATP_GRASP"/>
    <property type="match status" value="1"/>
</dbReference>